<dbReference type="EMBL" id="CAMXCT030006714">
    <property type="protein sequence ID" value="CAL4806112.1"/>
    <property type="molecule type" value="Genomic_DNA"/>
</dbReference>
<accession>A0A9P1GQ20</accession>
<name>A0A9P1GQ20_9DINO</name>
<feature type="region of interest" description="Disordered" evidence="2">
    <location>
        <begin position="672"/>
        <end position="721"/>
    </location>
</feature>
<feature type="compositionally biased region" description="Low complexity" evidence="2">
    <location>
        <begin position="742"/>
        <end position="762"/>
    </location>
</feature>
<proteinExistence type="predicted"/>
<gene>
    <name evidence="3" type="ORF">C1SCF055_LOCUS43339</name>
</gene>
<dbReference type="EMBL" id="CAMXCT020006714">
    <property type="protein sequence ID" value="CAL1172175.1"/>
    <property type="molecule type" value="Genomic_DNA"/>
</dbReference>
<organism evidence="3">
    <name type="scientific">Cladocopium goreaui</name>
    <dbReference type="NCBI Taxonomy" id="2562237"/>
    <lineage>
        <taxon>Eukaryota</taxon>
        <taxon>Sar</taxon>
        <taxon>Alveolata</taxon>
        <taxon>Dinophyceae</taxon>
        <taxon>Suessiales</taxon>
        <taxon>Symbiodiniaceae</taxon>
        <taxon>Cladocopium</taxon>
    </lineage>
</organism>
<feature type="coiled-coil region" evidence="1">
    <location>
        <begin position="1"/>
        <end position="42"/>
    </location>
</feature>
<reference evidence="4" key="2">
    <citation type="submission" date="2024-04" db="EMBL/GenBank/DDBJ databases">
        <authorList>
            <person name="Chen Y."/>
            <person name="Shah S."/>
            <person name="Dougan E. K."/>
            <person name="Thang M."/>
            <person name="Chan C."/>
        </authorList>
    </citation>
    <scope>NUCLEOTIDE SEQUENCE [LARGE SCALE GENOMIC DNA]</scope>
</reference>
<evidence type="ECO:0000313" key="3">
    <source>
        <dbReference type="EMBL" id="CAI4018800.1"/>
    </source>
</evidence>
<dbReference type="EMBL" id="CAMXCT010006714">
    <property type="protein sequence ID" value="CAI4018800.1"/>
    <property type="molecule type" value="Genomic_DNA"/>
</dbReference>
<keyword evidence="6" id="KW-1185">Reference proteome</keyword>
<dbReference type="Gene3D" id="3.30.420.10">
    <property type="entry name" value="Ribonuclease H-like superfamily/Ribonuclease H"/>
    <property type="match status" value="1"/>
</dbReference>
<feature type="compositionally biased region" description="Low complexity" evidence="2">
    <location>
        <begin position="698"/>
        <end position="707"/>
    </location>
</feature>
<protein>
    <submittedName>
        <fullName evidence="5">Retrovirus-related Pol polyprotein from transposon TNT 1-94</fullName>
    </submittedName>
</protein>
<comment type="caution">
    <text evidence="3">The sequence shown here is derived from an EMBL/GenBank/DDBJ whole genome shotgun (WGS) entry which is preliminary data.</text>
</comment>
<feature type="region of interest" description="Disordered" evidence="2">
    <location>
        <begin position="742"/>
        <end position="841"/>
    </location>
</feature>
<sequence length="1536" mass="169281">MSTSEQQMQQLVDQVQMLTAELAAQRLELDAAKNALDQQTQTATAALSRYKFGFATWISTVDPTYPDLLRKAELERDEVATVEMTEADEQLSTNLFAILVGQCQAGEIPAMAMLVPERNGLELWRRMHARFEPENKHKPFAWLRALSHPKGEGKGNKKGSAKSNSVNAIDAANDETPVPAVLSTLQQQIDALKQVTANQGSNMCFAVGDSPAKAVEKTKVQPVTPSPHNSVAALQTTKYIMVDSGATTSCANKMSFPQAAVDPTKTKELWAVNGTPIHHEGEMQATTQVTATTPFGETTVVPATFRMEITDTMEPVMAFCRILDDADCDLHFFRSSSGKVSCLVTPDGNTVELPRFGSRFYLPYEDRPSAAAASAAQLVAAVGDMERKAPEDKHVRTNKHEDAQIPVIQIDYQFFSRDGELVEEESRSATVLTGVDTSSGFPVMIFARQKGVDAYVLKALMVWITCLGYNKVLLQHDPEEPLRALLEQVQQKLGADKVQLRASPRYSHQSQGGVEGMNRMMAGMLRTWLCALREKYPHPNQPLDINHIIVPWLCKWVAFVWARYHIKNDNVTAYKIVTGREYTSPIVQFGEVVMCKVPNVKSVSKSKPRWFKGIFAGRTEADDSAIVLTNAGAMTVRSIRRLPQPEQHDVGLLDGARGLPWALTAATRPKIKTETRQVVPMLPPTAPSNGNSDDDSNASDSDPSANSTSETSPGDDNDDHAIAIMPSQELNMRLAAENVPVPSSVVPTPTTPMLTPQGMTPPESVSPPGMTPPVTPVEIPLSDGGSQHEQIEGEPTASPIAVPLPKREIGDEPSSPTKVPRVEVPETRAPTQGAGGSESPTKIQRIGTITAALGKIEDWARSGAWENKIASVLDLLDTQLDPKEVEKAREVQMATLVEKEFAVPRLKREMSRKSKLFHYKWVDEIKRGAYRSRFTCADIKRKYTREELEEETNTFAPTPYEESHVLLERKCLQEGWHTRSGDVRCAYLLGRDSGDSAGNPVHIRMPPEYQPHFQAWLHQQSPEVQAKFEGPDLNKEVVLELVGNLYGRRPAGNNYRKEFEQVVTEKMASKGYQFQRGKRDPTVYTCAKTGATILHHVDDLRVGAADVDLQFLLSKQGLGEFLGMKVGKVEAPGTKVNVLGRTKVRTQDAFFTLPEDKHRDNILTLLDLWYAKPSKVAGKKIPRTEDNTKPVDEHRAVLYPKCVGSAIYLSIDRRDIRFEVKELARHMRDPREVDWDNLLTLGRYLLHKPALARVPGLPATSSGEAETRALSRGARDIMFIKQLGEEDFGLKMAVPRVWTDASTALQTAKRLGAGSRMRHIDVAALYVQELVYQKQLKVGKVAGTANPSSCLTKHLDAKLKGECLEDLGMVDISSSDWQPLIEAAEQIELVAALLSQRPKTKANTPWKPNFAIAADALQICILQSLAGVSTAKPQVTLHSGIALDSVSVKKPVSSGHLRTSARLPEWPAISTEIFQAYGLELAQKLVSRLSSGVAKSITAADFPDLCAEPGGADQLTHQGSRRFCRPLRAFHTCVCQ</sequence>
<evidence type="ECO:0000313" key="4">
    <source>
        <dbReference type="EMBL" id="CAL1172175.1"/>
    </source>
</evidence>
<dbReference type="OrthoDB" id="444719at2759"/>
<dbReference type="Proteomes" id="UP001152797">
    <property type="component" value="Unassembled WGS sequence"/>
</dbReference>
<dbReference type="InterPro" id="IPR036397">
    <property type="entry name" value="RNaseH_sf"/>
</dbReference>
<evidence type="ECO:0000313" key="5">
    <source>
        <dbReference type="EMBL" id="CAL4806112.1"/>
    </source>
</evidence>
<keyword evidence="1" id="KW-0175">Coiled coil</keyword>
<evidence type="ECO:0000256" key="2">
    <source>
        <dbReference type="SAM" id="MobiDB-lite"/>
    </source>
</evidence>
<dbReference type="GO" id="GO:0003676">
    <property type="term" value="F:nucleic acid binding"/>
    <property type="evidence" value="ECO:0007669"/>
    <property type="project" value="InterPro"/>
</dbReference>
<reference evidence="3" key="1">
    <citation type="submission" date="2022-10" db="EMBL/GenBank/DDBJ databases">
        <authorList>
            <person name="Chen Y."/>
            <person name="Dougan E. K."/>
            <person name="Chan C."/>
            <person name="Rhodes N."/>
            <person name="Thang M."/>
        </authorList>
    </citation>
    <scope>NUCLEOTIDE SEQUENCE</scope>
</reference>
<evidence type="ECO:0000313" key="6">
    <source>
        <dbReference type="Proteomes" id="UP001152797"/>
    </source>
</evidence>
<evidence type="ECO:0000256" key="1">
    <source>
        <dbReference type="SAM" id="Coils"/>
    </source>
</evidence>